<proteinExistence type="predicted"/>
<feature type="transmembrane region" description="Helical" evidence="1">
    <location>
        <begin position="28"/>
        <end position="44"/>
    </location>
</feature>
<keyword evidence="1" id="KW-0472">Membrane</keyword>
<feature type="transmembrane region" description="Helical" evidence="1">
    <location>
        <begin position="6"/>
        <end position="21"/>
    </location>
</feature>
<reference evidence="2" key="1">
    <citation type="journal article" date="2014" name="Front. Microbiol.">
        <title>High frequency of phylogenetically diverse reductive dehalogenase-homologous genes in deep subseafloor sedimentary metagenomes.</title>
        <authorList>
            <person name="Kawai M."/>
            <person name="Futagami T."/>
            <person name="Toyoda A."/>
            <person name="Takaki Y."/>
            <person name="Nishi S."/>
            <person name="Hori S."/>
            <person name="Arai W."/>
            <person name="Tsubouchi T."/>
            <person name="Morono Y."/>
            <person name="Uchiyama I."/>
            <person name="Ito T."/>
            <person name="Fujiyama A."/>
            <person name="Inagaki F."/>
            <person name="Takami H."/>
        </authorList>
    </citation>
    <scope>NUCLEOTIDE SEQUENCE</scope>
    <source>
        <strain evidence="2">Expedition CK06-06</strain>
    </source>
</reference>
<accession>X1EYJ7</accession>
<sequence length="130" mass="15397">MIILLILLIIGGIGFLTYVFRRINNNSIVLAYLFGILIMLLAYYDSWTHHLLALTPILIILIFIIPRNSDITKIYIKPSFFFLNFIDLGFMGIWFIIKNWFPFNFVSTIFLLLIFFGLIKYCLREDLKNY</sequence>
<feature type="transmembrane region" description="Helical" evidence="1">
    <location>
        <begin position="80"/>
        <end position="97"/>
    </location>
</feature>
<dbReference type="EMBL" id="BARU01002214">
    <property type="protein sequence ID" value="GAH25405.1"/>
    <property type="molecule type" value="Genomic_DNA"/>
</dbReference>
<protein>
    <submittedName>
        <fullName evidence="2">Uncharacterized protein</fullName>
    </submittedName>
</protein>
<comment type="caution">
    <text evidence="2">The sequence shown here is derived from an EMBL/GenBank/DDBJ whole genome shotgun (WGS) entry which is preliminary data.</text>
</comment>
<evidence type="ECO:0000313" key="2">
    <source>
        <dbReference type="EMBL" id="GAH25405.1"/>
    </source>
</evidence>
<name>X1EYJ7_9ZZZZ</name>
<keyword evidence="1" id="KW-1133">Transmembrane helix</keyword>
<feature type="transmembrane region" description="Helical" evidence="1">
    <location>
        <begin position="103"/>
        <end position="123"/>
    </location>
</feature>
<organism evidence="2">
    <name type="scientific">marine sediment metagenome</name>
    <dbReference type="NCBI Taxonomy" id="412755"/>
    <lineage>
        <taxon>unclassified sequences</taxon>
        <taxon>metagenomes</taxon>
        <taxon>ecological metagenomes</taxon>
    </lineage>
</organism>
<dbReference type="AlphaFoldDB" id="X1EYJ7"/>
<keyword evidence="1" id="KW-0812">Transmembrane</keyword>
<evidence type="ECO:0000256" key="1">
    <source>
        <dbReference type="SAM" id="Phobius"/>
    </source>
</evidence>
<feature type="transmembrane region" description="Helical" evidence="1">
    <location>
        <begin position="50"/>
        <end position="68"/>
    </location>
</feature>
<gene>
    <name evidence="2" type="ORF">S03H2_05331</name>
</gene>